<sequence>MSAYSIYNIISGGAIAALLMTWVFFWIYWKQERRHRDEVRKMQREVVMEIKNAHKLS</sequence>
<dbReference type="AlphaFoldDB" id="A0A4V6JJ21"/>
<organism evidence="2 3">
    <name type="scientific">Leclercia adecarboxylata</name>
    <dbReference type="NCBI Taxonomy" id="83655"/>
    <lineage>
        <taxon>Bacteria</taxon>
        <taxon>Pseudomonadati</taxon>
        <taxon>Pseudomonadota</taxon>
        <taxon>Gammaproteobacteria</taxon>
        <taxon>Enterobacterales</taxon>
        <taxon>Enterobacteriaceae</taxon>
        <taxon>Leclercia</taxon>
    </lineage>
</organism>
<evidence type="ECO:0000313" key="2">
    <source>
        <dbReference type="EMBL" id="VTP70383.1"/>
    </source>
</evidence>
<name>A0A4V6JJ21_9ENTR</name>
<evidence type="ECO:0000256" key="1">
    <source>
        <dbReference type="SAM" id="Phobius"/>
    </source>
</evidence>
<protein>
    <submittedName>
        <fullName evidence="2">Uncharacterized protein</fullName>
    </submittedName>
</protein>
<keyword evidence="1" id="KW-0812">Transmembrane</keyword>
<keyword evidence="1" id="KW-0472">Membrane</keyword>
<reference evidence="2 3" key="1">
    <citation type="submission" date="2019-05" db="EMBL/GenBank/DDBJ databases">
        <authorList>
            <consortium name="Pathogen Informatics"/>
        </authorList>
    </citation>
    <scope>NUCLEOTIDE SEQUENCE [LARGE SCALE GENOMIC DNA]</scope>
    <source>
        <strain evidence="2 3">NCTC13032</strain>
    </source>
</reference>
<feature type="transmembrane region" description="Helical" evidence="1">
    <location>
        <begin position="6"/>
        <end position="29"/>
    </location>
</feature>
<dbReference type="EMBL" id="LR590464">
    <property type="protein sequence ID" value="VTP70383.1"/>
    <property type="molecule type" value="Genomic_DNA"/>
</dbReference>
<proteinExistence type="predicted"/>
<dbReference type="RefSeq" id="WP_156107301.1">
    <property type="nucleotide sequence ID" value="NZ_CP083630.1"/>
</dbReference>
<evidence type="ECO:0000313" key="3">
    <source>
        <dbReference type="Proteomes" id="UP000310719"/>
    </source>
</evidence>
<gene>
    <name evidence="2" type="ORF">NCTC13032_04726</name>
</gene>
<dbReference type="Proteomes" id="UP000310719">
    <property type="component" value="Chromosome"/>
</dbReference>
<keyword evidence="1" id="KW-1133">Transmembrane helix</keyword>
<accession>A0A4V6JJ21</accession>